<evidence type="ECO:0000313" key="5">
    <source>
        <dbReference type="Proteomes" id="UP001557485"/>
    </source>
</evidence>
<evidence type="ECO:0000259" key="3">
    <source>
        <dbReference type="Pfam" id="PF13202"/>
    </source>
</evidence>
<dbReference type="InterPro" id="IPR002048">
    <property type="entry name" value="EF_hand_dom"/>
</dbReference>
<dbReference type="PROSITE" id="PS00018">
    <property type="entry name" value="EF_HAND_1"/>
    <property type="match status" value="2"/>
</dbReference>
<comment type="caution">
    <text evidence="4">The sequence shown here is derived from an EMBL/GenBank/DDBJ whole genome shotgun (WGS) entry which is preliminary data.</text>
</comment>
<feature type="chain" id="PRO_5046593587" description="EF-hand domain-containing protein" evidence="2">
    <location>
        <begin position="23"/>
        <end position="135"/>
    </location>
</feature>
<name>A0ABV3U4H3_9GAMM</name>
<sequence length="135" mass="14493">MNSKYMTLAAIALFLAAGCAMARPPQFDTMDADGNGSVTRAEAEKMIIGHAEMIDANNDGIITEAEMQTEQSRHKDKRPPRPNDAPAQISGDVQLAEFVAHRLDRLMQHDQNGDGELSAQELAPPNGRGGPGGPR</sequence>
<accession>A0ABV3U4H3</accession>
<feature type="region of interest" description="Disordered" evidence="1">
    <location>
        <begin position="104"/>
        <end position="135"/>
    </location>
</feature>
<dbReference type="PROSITE" id="PS51257">
    <property type="entry name" value="PROKAR_LIPOPROTEIN"/>
    <property type="match status" value="1"/>
</dbReference>
<evidence type="ECO:0000256" key="2">
    <source>
        <dbReference type="SAM" id="SignalP"/>
    </source>
</evidence>
<dbReference type="RefSeq" id="WP_301028329.1">
    <property type="nucleotide sequence ID" value="NZ_JBFRYA010000005.1"/>
</dbReference>
<feature type="domain" description="EF-hand" evidence="3">
    <location>
        <begin position="53"/>
        <end position="69"/>
    </location>
</feature>
<organism evidence="4 5">
    <name type="scientific">Zhongshania guokunii</name>
    <dbReference type="NCBI Taxonomy" id="641783"/>
    <lineage>
        <taxon>Bacteria</taxon>
        <taxon>Pseudomonadati</taxon>
        <taxon>Pseudomonadota</taxon>
        <taxon>Gammaproteobacteria</taxon>
        <taxon>Cellvibrionales</taxon>
        <taxon>Spongiibacteraceae</taxon>
        <taxon>Zhongshania</taxon>
    </lineage>
</organism>
<feature type="signal peptide" evidence="2">
    <location>
        <begin position="1"/>
        <end position="22"/>
    </location>
</feature>
<gene>
    <name evidence="4" type="ORF">AB4876_07940</name>
</gene>
<dbReference type="EMBL" id="JBFRYA010000005">
    <property type="protein sequence ID" value="MEX1668839.1"/>
    <property type="molecule type" value="Genomic_DNA"/>
</dbReference>
<keyword evidence="5" id="KW-1185">Reference proteome</keyword>
<dbReference type="InterPro" id="IPR011992">
    <property type="entry name" value="EF-hand-dom_pair"/>
</dbReference>
<dbReference type="Proteomes" id="UP001557485">
    <property type="component" value="Unassembled WGS sequence"/>
</dbReference>
<keyword evidence="2" id="KW-0732">Signal</keyword>
<dbReference type="Gene3D" id="1.10.238.10">
    <property type="entry name" value="EF-hand"/>
    <property type="match status" value="1"/>
</dbReference>
<dbReference type="SUPFAM" id="SSF47473">
    <property type="entry name" value="EF-hand"/>
    <property type="match status" value="1"/>
</dbReference>
<evidence type="ECO:0000256" key="1">
    <source>
        <dbReference type="SAM" id="MobiDB-lite"/>
    </source>
</evidence>
<feature type="domain" description="EF-hand" evidence="3">
    <location>
        <begin position="27"/>
        <end position="42"/>
    </location>
</feature>
<dbReference type="InterPro" id="IPR018247">
    <property type="entry name" value="EF_Hand_1_Ca_BS"/>
</dbReference>
<proteinExistence type="predicted"/>
<reference evidence="4 5" key="1">
    <citation type="journal article" date="2011" name="Int. J. Syst. Evol. Microbiol.">
        <title>Zhongshania antarctica gen. nov., sp. nov. and Zhongshania guokunii sp. nov., gammaproteobacteria respectively isolated from coastal attached (fast) ice and surface seawater of the Antarctic.</title>
        <authorList>
            <person name="Li H.J."/>
            <person name="Zhang X.Y."/>
            <person name="Chen C.X."/>
            <person name="Zhang Y.J."/>
            <person name="Gao Z.M."/>
            <person name="Yu Y."/>
            <person name="Chen X.L."/>
            <person name="Chen B."/>
            <person name="Zhang Y.Z."/>
        </authorList>
    </citation>
    <scope>NUCLEOTIDE SEQUENCE [LARGE SCALE GENOMIC DNA]</scope>
    <source>
        <strain evidence="4 5">ZS6-22T</strain>
    </source>
</reference>
<evidence type="ECO:0000313" key="4">
    <source>
        <dbReference type="EMBL" id="MEX1668839.1"/>
    </source>
</evidence>
<dbReference type="Pfam" id="PF13202">
    <property type="entry name" value="EF-hand_5"/>
    <property type="match status" value="3"/>
</dbReference>
<feature type="region of interest" description="Disordered" evidence="1">
    <location>
        <begin position="60"/>
        <end position="91"/>
    </location>
</feature>
<protein>
    <recommendedName>
        <fullName evidence="3">EF-hand domain-containing protein</fullName>
    </recommendedName>
</protein>
<feature type="domain" description="EF-hand" evidence="3">
    <location>
        <begin position="109"/>
        <end position="122"/>
    </location>
</feature>